<feature type="compositionally biased region" description="Acidic residues" evidence="4">
    <location>
        <begin position="191"/>
        <end position="200"/>
    </location>
</feature>
<dbReference type="InterPro" id="IPR001715">
    <property type="entry name" value="CH_dom"/>
</dbReference>
<evidence type="ECO:0000313" key="10">
    <source>
        <dbReference type="Proteomes" id="UP000077266"/>
    </source>
</evidence>
<protein>
    <recommendedName>
        <fullName evidence="11">PH-domain-containing protein</fullName>
    </recommendedName>
</protein>
<feature type="domain" description="Calponin-homology (CH)" evidence="7">
    <location>
        <begin position="1057"/>
        <end position="1163"/>
    </location>
</feature>
<dbReference type="InterPro" id="IPR036028">
    <property type="entry name" value="SH3-like_dom_sf"/>
</dbReference>
<dbReference type="FunCoup" id="A0A165E7G4">
    <property type="interactions" value="90"/>
</dbReference>
<feature type="compositionally biased region" description="Basic and acidic residues" evidence="4">
    <location>
        <begin position="711"/>
        <end position="730"/>
    </location>
</feature>
<feature type="compositionally biased region" description="Acidic residues" evidence="4">
    <location>
        <begin position="134"/>
        <end position="150"/>
    </location>
</feature>
<dbReference type="SMART" id="SM00233">
    <property type="entry name" value="PH"/>
    <property type="match status" value="1"/>
</dbReference>
<feature type="compositionally biased region" description="Polar residues" evidence="4">
    <location>
        <begin position="813"/>
        <end position="824"/>
    </location>
</feature>
<dbReference type="CDD" id="cd00014">
    <property type="entry name" value="CH_SF"/>
    <property type="match status" value="1"/>
</dbReference>
<evidence type="ECO:0000256" key="1">
    <source>
        <dbReference type="ARBA" id="ARBA00022443"/>
    </source>
</evidence>
<feature type="compositionally biased region" description="Polar residues" evidence="4">
    <location>
        <begin position="688"/>
        <end position="710"/>
    </location>
</feature>
<evidence type="ECO:0000259" key="5">
    <source>
        <dbReference type="PROSITE" id="PS50002"/>
    </source>
</evidence>
<dbReference type="PANTHER" id="PTHR12844">
    <property type="entry name" value="CONNECTOR ENCHANCER OF KINASE SUPPRESSOR OF RAS"/>
    <property type="match status" value="1"/>
</dbReference>
<dbReference type="Pfam" id="PF00307">
    <property type="entry name" value="CH"/>
    <property type="match status" value="1"/>
</dbReference>
<feature type="region of interest" description="Disordered" evidence="4">
    <location>
        <begin position="511"/>
        <end position="629"/>
    </location>
</feature>
<dbReference type="InterPro" id="IPR001660">
    <property type="entry name" value="SAM"/>
</dbReference>
<feature type="compositionally biased region" description="Polar residues" evidence="4">
    <location>
        <begin position="792"/>
        <end position="801"/>
    </location>
</feature>
<feature type="compositionally biased region" description="Low complexity" evidence="4">
    <location>
        <begin position="534"/>
        <end position="556"/>
    </location>
</feature>
<evidence type="ECO:0000313" key="9">
    <source>
        <dbReference type="EMBL" id="KZV86236.1"/>
    </source>
</evidence>
<evidence type="ECO:0000259" key="6">
    <source>
        <dbReference type="PROSITE" id="PS50003"/>
    </source>
</evidence>
<dbReference type="SUPFAM" id="SSF50729">
    <property type="entry name" value="PH domain-like"/>
    <property type="match status" value="1"/>
</dbReference>
<evidence type="ECO:0000256" key="4">
    <source>
        <dbReference type="SAM" id="MobiDB-lite"/>
    </source>
</evidence>
<feature type="compositionally biased region" description="Low complexity" evidence="4">
    <location>
        <begin position="278"/>
        <end position="315"/>
    </location>
</feature>
<dbReference type="Pfam" id="PF14604">
    <property type="entry name" value="SH3_9"/>
    <property type="match status" value="1"/>
</dbReference>
<keyword evidence="1 3" id="KW-0728">SH3 domain</keyword>
<organism evidence="9 10">
    <name type="scientific">Exidia glandulosa HHB12029</name>
    <dbReference type="NCBI Taxonomy" id="1314781"/>
    <lineage>
        <taxon>Eukaryota</taxon>
        <taxon>Fungi</taxon>
        <taxon>Dikarya</taxon>
        <taxon>Basidiomycota</taxon>
        <taxon>Agaricomycotina</taxon>
        <taxon>Agaricomycetes</taxon>
        <taxon>Auriculariales</taxon>
        <taxon>Exidiaceae</taxon>
        <taxon>Exidia</taxon>
    </lineage>
</organism>
<feature type="compositionally biased region" description="Basic and acidic residues" evidence="4">
    <location>
        <begin position="266"/>
        <end position="277"/>
    </location>
</feature>
<keyword evidence="10" id="KW-1185">Reference proteome</keyword>
<dbReference type="PRINTS" id="PR00452">
    <property type="entry name" value="SH3DOMAIN"/>
</dbReference>
<feature type="compositionally biased region" description="Polar residues" evidence="4">
    <location>
        <begin position="330"/>
        <end position="340"/>
    </location>
</feature>
<dbReference type="InterPro" id="IPR001452">
    <property type="entry name" value="SH3_domain"/>
</dbReference>
<evidence type="ECO:0000256" key="2">
    <source>
        <dbReference type="ARBA" id="ARBA00022658"/>
    </source>
</evidence>
<feature type="region of interest" description="Disordered" evidence="4">
    <location>
        <begin position="1021"/>
        <end position="1059"/>
    </location>
</feature>
<evidence type="ECO:0000259" key="8">
    <source>
        <dbReference type="PROSITE" id="PS50105"/>
    </source>
</evidence>
<dbReference type="CDD" id="cd00174">
    <property type="entry name" value="SH3"/>
    <property type="match status" value="1"/>
</dbReference>
<reference evidence="9 10" key="1">
    <citation type="journal article" date="2016" name="Mol. Biol. Evol.">
        <title>Comparative Genomics of Early-Diverging Mushroom-Forming Fungi Provides Insights into the Origins of Lignocellulose Decay Capabilities.</title>
        <authorList>
            <person name="Nagy L.G."/>
            <person name="Riley R."/>
            <person name="Tritt A."/>
            <person name="Adam C."/>
            <person name="Daum C."/>
            <person name="Floudas D."/>
            <person name="Sun H."/>
            <person name="Yadav J.S."/>
            <person name="Pangilinan J."/>
            <person name="Larsson K.H."/>
            <person name="Matsuura K."/>
            <person name="Barry K."/>
            <person name="Labutti K."/>
            <person name="Kuo R."/>
            <person name="Ohm R.A."/>
            <person name="Bhattacharya S.S."/>
            <person name="Shirouzu T."/>
            <person name="Yoshinaga Y."/>
            <person name="Martin F.M."/>
            <person name="Grigoriev I.V."/>
            <person name="Hibbett D.S."/>
        </authorList>
    </citation>
    <scope>NUCLEOTIDE SEQUENCE [LARGE SCALE GENOMIC DNA]</scope>
    <source>
        <strain evidence="9 10">HHB12029</strain>
    </source>
</reference>
<feature type="compositionally biased region" description="Low complexity" evidence="4">
    <location>
        <begin position="394"/>
        <end position="404"/>
    </location>
</feature>
<name>A0A165E7G4_EXIGL</name>
<dbReference type="CDD" id="cd09535">
    <property type="entry name" value="SAM_BOI-like_fungal"/>
    <property type="match status" value="1"/>
</dbReference>
<dbReference type="InParanoid" id="A0A165E7G4"/>
<dbReference type="Proteomes" id="UP000077266">
    <property type="component" value="Unassembled WGS sequence"/>
</dbReference>
<feature type="compositionally biased region" description="Low complexity" evidence="4">
    <location>
        <begin position="779"/>
        <end position="791"/>
    </location>
</feature>
<feature type="region of interest" description="Disordered" evidence="4">
    <location>
        <begin position="41"/>
        <end position="95"/>
    </location>
</feature>
<dbReference type="Gene3D" id="1.10.418.10">
    <property type="entry name" value="Calponin-like domain"/>
    <property type="match status" value="1"/>
</dbReference>
<sequence length="1184" mass="127205">MPDYVYAVHDFEPEHEDEINFKGGERIEVLERDDQYSDGWWQGRNAAGRTGLFPQSYTSPNPPDAPMSARTPTAATSLQPLVEADESQEGSQPEGAAVMAATMTDIQEAIDQLGIRRDDNDAGRSFSFASTKEDSEDQLSEGGDTDDHDDDGWRVDARRALAERAQREMERREAAEKSYSPRESLPPIEAEISDESDGEEEDHHLSPASDHLVSAGTPRQATYPVSTFPPPAPPSPVVEAPEPAPLRQQARTPSPIAPRRSVTPPRSDKSIPLHVRDSSTLSLPTPSSDASQSPRGSTSSQSAANLLSSPSAAATMTSLPKEPTSPLVPASQSERSSAIRTSAGIIGSLQSKANSRPGSGTATRTHSYSSAPGSSPLVQAQEAPIRDRTSTEMAAALPSPAASSIGTWGLGPSTGGPRSVTTAPSTISTALTTPVTASKPGGHPSEWSVEQVVAWLRSKGFDEGVCSKFTEHEITGDVLLDLDANLLKELDIVAFGKRMRIANAIHELNRPPSIVSSENSGRANGGAYSGFSHSQSATRQSTSSSAGAGAATGPSPLITTMLSPESPPHSGDLAATPDRQRSRPDSEPSMTMTTSGGVDHHSQHSNGSLVGLGFNSPDKSSLKGRPAMLNLSPSDSALKARAALADQILEEMNEDKDKDRVEDTREVMSEGETAEGLEQRTNKRRKASNSSDPPMSATTAASVAFSNKSGDSGHKAKRSVDVGPKAEHSGRLSFFGGTLGGKARKPPPRIASVDGSVDAAPSTPLVTEKNRTLSRLHFGSSSKRPQSKSGSMMDNASTSPKELTPATLRKRTVSATDSNASTRGKVNLKPGMSIVDQIGEADYAGWMRKRGERYNTWKLRYFVLKGPHLYYLRSRNETKLKGYINIIGYKVVADENANPGRYGFRIVHDTDKSHYFSSEEQMVVREWMKAIMKATIDRDYTRPVISSCNIPTIPLTIAQAMNPAPRPPSPGARDATQRAMRRENPNQLSTRDARVLMGLPSADGGHVNEHKRLESFFDDTASTGRDALTPPHSPTAPPRPKRENRRPSSRVVTDPATAEDSELIRWVNSHLPDALHVNDLSTSLSTGLVLFRLAESIKGRPSGVPDSVFPSGPTDDRLEGLFKLFDFLLDNDVKTGSVSINDVRQGRRDKIVQLVRSLKGWEDKRLAIAKSVGVGAVAVGQWVS</sequence>
<dbReference type="Pfam" id="PF07647">
    <property type="entry name" value="SAM_2"/>
    <property type="match status" value="1"/>
</dbReference>
<evidence type="ECO:0000259" key="7">
    <source>
        <dbReference type="PROSITE" id="PS50021"/>
    </source>
</evidence>
<dbReference type="PROSITE" id="PS50003">
    <property type="entry name" value="PH_DOMAIN"/>
    <property type="match status" value="1"/>
</dbReference>
<dbReference type="InterPro" id="IPR001849">
    <property type="entry name" value="PH_domain"/>
</dbReference>
<feature type="domain" description="PH" evidence="6">
    <location>
        <begin position="840"/>
        <end position="936"/>
    </location>
</feature>
<dbReference type="Gene3D" id="2.30.30.40">
    <property type="entry name" value="SH3 Domains"/>
    <property type="match status" value="1"/>
</dbReference>
<dbReference type="InterPro" id="IPR036872">
    <property type="entry name" value="CH_dom_sf"/>
</dbReference>
<feature type="compositionally biased region" description="Basic and acidic residues" evidence="4">
    <location>
        <begin position="151"/>
        <end position="180"/>
    </location>
</feature>
<dbReference type="SMART" id="SM00454">
    <property type="entry name" value="SAM"/>
    <property type="match status" value="1"/>
</dbReference>
<dbReference type="SMART" id="SM00326">
    <property type="entry name" value="SH3"/>
    <property type="match status" value="1"/>
</dbReference>
<dbReference type="Pfam" id="PF00169">
    <property type="entry name" value="PH"/>
    <property type="match status" value="1"/>
</dbReference>
<dbReference type="OrthoDB" id="73680at2759"/>
<dbReference type="SUPFAM" id="SSF50044">
    <property type="entry name" value="SH3-domain"/>
    <property type="match status" value="1"/>
</dbReference>
<dbReference type="PROSITE" id="PS50021">
    <property type="entry name" value="CH"/>
    <property type="match status" value="1"/>
</dbReference>
<dbReference type="GO" id="GO:0005085">
    <property type="term" value="F:guanyl-nucleotide exchange factor activity"/>
    <property type="evidence" value="ECO:0007669"/>
    <property type="project" value="UniProtKB-KW"/>
</dbReference>
<dbReference type="Gene3D" id="2.30.29.30">
    <property type="entry name" value="Pleckstrin-homology domain (PH domain)/Phosphotyrosine-binding domain (PTB)"/>
    <property type="match status" value="1"/>
</dbReference>
<feature type="compositionally biased region" description="Polar residues" evidence="4">
    <location>
        <begin position="70"/>
        <end position="79"/>
    </location>
</feature>
<dbReference type="EMBL" id="KV426162">
    <property type="protein sequence ID" value="KZV86236.1"/>
    <property type="molecule type" value="Genomic_DNA"/>
</dbReference>
<dbReference type="PANTHER" id="PTHR12844:SF42">
    <property type="entry name" value="CONNECTOR ENHANCER OF KSR PROTEIN CNK"/>
    <property type="match status" value="1"/>
</dbReference>
<dbReference type="STRING" id="1314781.A0A165E7G4"/>
<dbReference type="SMART" id="SM00033">
    <property type="entry name" value="CH"/>
    <property type="match status" value="1"/>
</dbReference>
<dbReference type="InterPro" id="IPR013761">
    <property type="entry name" value="SAM/pointed_sf"/>
</dbReference>
<keyword evidence="2" id="KW-0344">Guanine-nucleotide releasing factor</keyword>
<feature type="region of interest" description="Disordered" evidence="4">
    <location>
        <begin position="110"/>
        <end position="424"/>
    </location>
</feature>
<feature type="region of interest" description="Disordered" evidence="4">
    <location>
        <begin position="961"/>
        <end position="993"/>
    </location>
</feature>
<dbReference type="PROSITE" id="PS50105">
    <property type="entry name" value="SAM_DOMAIN"/>
    <property type="match status" value="1"/>
</dbReference>
<feature type="region of interest" description="Disordered" evidence="4">
    <location>
        <begin position="650"/>
        <end position="826"/>
    </location>
</feature>
<gene>
    <name evidence="9" type="ORF">EXIGLDRAFT_725062</name>
</gene>
<feature type="domain" description="SAM" evidence="8">
    <location>
        <begin position="447"/>
        <end position="511"/>
    </location>
</feature>
<dbReference type="Gene3D" id="1.10.150.50">
    <property type="entry name" value="Transcription Factor, Ets-1"/>
    <property type="match status" value="1"/>
</dbReference>
<dbReference type="InterPro" id="IPR051566">
    <property type="entry name" value="CNKSR"/>
</dbReference>
<dbReference type="AlphaFoldDB" id="A0A165E7G4"/>
<accession>A0A165E7G4</accession>
<feature type="compositionally biased region" description="Pro residues" evidence="4">
    <location>
        <begin position="227"/>
        <end position="236"/>
    </location>
</feature>
<feature type="domain" description="SH3" evidence="5">
    <location>
        <begin position="1"/>
        <end position="63"/>
    </location>
</feature>
<feature type="compositionally biased region" description="Basic and acidic residues" evidence="4">
    <location>
        <begin position="655"/>
        <end position="668"/>
    </location>
</feature>
<dbReference type="SUPFAM" id="SSF47769">
    <property type="entry name" value="SAM/Pointed domain"/>
    <property type="match status" value="1"/>
</dbReference>
<evidence type="ECO:0008006" key="11">
    <source>
        <dbReference type="Google" id="ProtNLM"/>
    </source>
</evidence>
<proteinExistence type="predicted"/>
<dbReference type="SUPFAM" id="SSF47576">
    <property type="entry name" value="Calponin-homology domain, CH-domain"/>
    <property type="match status" value="1"/>
</dbReference>
<evidence type="ECO:0000256" key="3">
    <source>
        <dbReference type="PROSITE-ProRule" id="PRU00192"/>
    </source>
</evidence>
<dbReference type="PROSITE" id="PS50002">
    <property type="entry name" value="SH3"/>
    <property type="match status" value="1"/>
</dbReference>
<dbReference type="CDD" id="cd13316">
    <property type="entry name" value="PH_Boi"/>
    <property type="match status" value="1"/>
</dbReference>
<feature type="compositionally biased region" description="Polar residues" evidence="4">
    <location>
        <begin position="348"/>
        <end position="378"/>
    </location>
</feature>
<dbReference type="InterPro" id="IPR011993">
    <property type="entry name" value="PH-like_dom_sf"/>
</dbReference>